<evidence type="ECO:0000313" key="2">
    <source>
        <dbReference type="Proteomes" id="UP001164250"/>
    </source>
</evidence>
<dbReference type="EMBL" id="CM047899">
    <property type="protein sequence ID" value="KAJ0100974.1"/>
    <property type="molecule type" value="Genomic_DNA"/>
</dbReference>
<organism evidence="1 2">
    <name type="scientific">Pistacia atlantica</name>
    <dbReference type="NCBI Taxonomy" id="434234"/>
    <lineage>
        <taxon>Eukaryota</taxon>
        <taxon>Viridiplantae</taxon>
        <taxon>Streptophyta</taxon>
        <taxon>Embryophyta</taxon>
        <taxon>Tracheophyta</taxon>
        <taxon>Spermatophyta</taxon>
        <taxon>Magnoliopsida</taxon>
        <taxon>eudicotyledons</taxon>
        <taxon>Gunneridae</taxon>
        <taxon>Pentapetalae</taxon>
        <taxon>rosids</taxon>
        <taxon>malvids</taxon>
        <taxon>Sapindales</taxon>
        <taxon>Anacardiaceae</taxon>
        <taxon>Pistacia</taxon>
    </lineage>
</organism>
<comment type="caution">
    <text evidence="1">The sequence shown here is derived from an EMBL/GenBank/DDBJ whole genome shotgun (WGS) entry which is preliminary data.</text>
</comment>
<reference evidence="2" key="1">
    <citation type="journal article" date="2023" name="G3 (Bethesda)">
        <title>Genome assembly and association tests identify interacting loci associated with vigor, precocity, and sex in interspecific pistachio rootstocks.</title>
        <authorList>
            <person name="Palmer W."/>
            <person name="Jacygrad E."/>
            <person name="Sagayaradj S."/>
            <person name="Cavanaugh K."/>
            <person name="Han R."/>
            <person name="Bertier L."/>
            <person name="Beede B."/>
            <person name="Kafkas S."/>
            <person name="Golino D."/>
            <person name="Preece J."/>
            <person name="Michelmore R."/>
        </authorList>
    </citation>
    <scope>NUCLEOTIDE SEQUENCE [LARGE SCALE GENOMIC DNA]</scope>
</reference>
<keyword evidence="2" id="KW-1185">Reference proteome</keyword>
<proteinExistence type="predicted"/>
<name>A0ACC1BPV1_9ROSI</name>
<gene>
    <name evidence="1" type="ORF">Patl1_06071</name>
</gene>
<protein>
    <submittedName>
        <fullName evidence="1">Uncharacterized protein</fullName>
    </submittedName>
</protein>
<sequence>MKFLKASSLNFRKLVCYATSEIWSFFLHNEGYLIPEDVPKGHVAVYIGEECKRFVINLTLLKHPLFQDLLDRAEECLNSPQDQSFVFLAMKTVSEVFCIWLALE</sequence>
<dbReference type="Proteomes" id="UP001164250">
    <property type="component" value="Chromosome 3"/>
</dbReference>
<evidence type="ECO:0000313" key="1">
    <source>
        <dbReference type="EMBL" id="KAJ0100974.1"/>
    </source>
</evidence>
<accession>A0ACC1BPV1</accession>